<dbReference type="Proteomes" id="UP001234297">
    <property type="component" value="Chromosome 2"/>
</dbReference>
<gene>
    <name evidence="1" type="ORF">MRB53_007037</name>
</gene>
<reference evidence="1 2" key="1">
    <citation type="journal article" date="2022" name="Hortic Res">
        <title>A haplotype resolved chromosomal level avocado genome allows analysis of novel avocado genes.</title>
        <authorList>
            <person name="Nath O."/>
            <person name="Fletcher S.J."/>
            <person name="Hayward A."/>
            <person name="Shaw L.M."/>
            <person name="Masouleh A.K."/>
            <person name="Furtado A."/>
            <person name="Henry R.J."/>
            <person name="Mitter N."/>
        </authorList>
    </citation>
    <scope>NUCLEOTIDE SEQUENCE [LARGE SCALE GENOMIC DNA]</scope>
    <source>
        <strain evidence="2">cv. Hass</strain>
    </source>
</reference>
<evidence type="ECO:0000313" key="2">
    <source>
        <dbReference type="Proteomes" id="UP001234297"/>
    </source>
</evidence>
<sequence>MSFKNFKVKRRKSKSSLPCRCWAMPCIPISNYRLSTVVRLAVGNGRLLSNSDSWTDLEIRALKMTNNGARYSKKDYMKFKVKAEFHNPD</sequence>
<proteinExistence type="predicted"/>
<protein>
    <submittedName>
        <fullName evidence="1">Uncharacterized protein</fullName>
    </submittedName>
</protein>
<name>A0ACC2MI42_PERAE</name>
<evidence type="ECO:0000313" key="1">
    <source>
        <dbReference type="EMBL" id="KAJ8645289.1"/>
    </source>
</evidence>
<comment type="caution">
    <text evidence="1">The sequence shown here is derived from an EMBL/GenBank/DDBJ whole genome shotgun (WGS) entry which is preliminary data.</text>
</comment>
<dbReference type="EMBL" id="CM056810">
    <property type="protein sequence ID" value="KAJ8645289.1"/>
    <property type="molecule type" value="Genomic_DNA"/>
</dbReference>
<organism evidence="1 2">
    <name type="scientific">Persea americana</name>
    <name type="common">Avocado</name>
    <dbReference type="NCBI Taxonomy" id="3435"/>
    <lineage>
        <taxon>Eukaryota</taxon>
        <taxon>Viridiplantae</taxon>
        <taxon>Streptophyta</taxon>
        <taxon>Embryophyta</taxon>
        <taxon>Tracheophyta</taxon>
        <taxon>Spermatophyta</taxon>
        <taxon>Magnoliopsida</taxon>
        <taxon>Magnoliidae</taxon>
        <taxon>Laurales</taxon>
        <taxon>Lauraceae</taxon>
        <taxon>Persea</taxon>
    </lineage>
</organism>
<keyword evidence="2" id="KW-1185">Reference proteome</keyword>
<accession>A0ACC2MI42</accession>